<dbReference type="eggNOG" id="ENOG5032SY7">
    <property type="taxonomic scope" value="Bacteria"/>
</dbReference>
<dbReference type="OrthoDB" id="5518677at2"/>
<dbReference type="AlphaFoldDB" id="I7LIE9"/>
<gene>
    <name evidence="1" type="ORF">CAAU_0803</name>
</gene>
<comment type="caution">
    <text evidence="1">The sequence shown here is derived from an EMBL/GenBank/DDBJ whole genome shotgun (WGS) entry which is preliminary data.</text>
</comment>
<evidence type="ECO:0008006" key="3">
    <source>
        <dbReference type="Google" id="ProtNLM"/>
    </source>
</evidence>
<dbReference type="Proteomes" id="UP000007652">
    <property type="component" value="Unassembled WGS sequence"/>
</dbReference>
<dbReference type="EMBL" id="CAKP01000036">
    <property type="protein sequence ID" value="CCJ32887.1"/>
    <property type="molecule type" value="Genomic_DNA"/>
</dbReference>
<protein>
    <recommendedName>
        <fullName evidence="3">Prophage minor tail protein Z (GPZ)</fullName>
    </recommendedName>
</protein>
<evidence type="ECO:0000313" key="2">
    <source>
        <dbReference type="Proteomes" id="UP000007652"/>
    </source>
</evidence>
<keyword evidence="2" id="KW-1185">Reference proteome</keyword>
<dbReference type="RefSeq" id="WP_008908163.1">
    <property type="nucleotide sequence ID" value="NZ_CAKP01000036.1"/>
</dbReference>
<name>I7LIE9_9CLOT</name>
<organism evidence="1 2">
    <name type="scientific">Caloramator australicus RC3</name>
    <dbReference type="NCBI Taxonomy" id="857293"/>
    <lineage>
        <taxon>Bacteria</taxon>
        <taxon>Bacillati</taxon>
        <taxon>Bacillota</taxon>
        <taxon>Clostridia</taxon>
        <taxon>Eubacteriales</taxon>
        <taxon>Clostridiaceae</taxon>
        <taxon>Caloramator</taxon>
    </lineage>
</organism>
<reference evidence="1 2" key="1">
    <citation type="journal article" date="2011" name="J. Bacteriol.">
        <title>Draft genome sequence of Caloramator australicus strain RC3T, a thermoanaerobe from the Great Artesian Basin of Australia.</title>
        <authorList>
            <person name="Ogg C.D."/>
            <person name="Patel B.K.C."/>
        </authorList>
    </citation>
    <scope>NUCLEOTIDE SEQUENCE [LARGE SCALE GENOMIC DNA]</scope>
    <source>
        <strain evidence="1 2">RC3</strain>
    </source>
</reference>
<dbReference type="STRING" id="857293.CAAU_0803"/>
<proteinExistence type="predicted"/>
<accession>I7LIE9</accession>
<sequence length="192" mass="21804">MIQIYKEQRENIEARLLGIKNGSTRVIKNALNKAVEIARDDIVKKVQETYTVNPKSAITKTIEIKKANNKDLTASITSRGTAVPLIKFNVRPSKPQYKGKNRSILYAEVKRGEGGIIKRAFVTRGRKTGNLGVFERVETSRYPIYQKYGPSIPTMIGARNIRLHVETNARKILNQFIEEEIEKLIEGKLSTY</sequence>
<evidence type="ECO:0000313" key="1">
    <source>
        <dbReference type="EMBL" id="CCJ32887.1"/>
    </source>
</evidence>